<keyword evidence="2" id="KW-1185">Reference proteome</keyword>
<sequence>GLIVAWGMRVRTLWPEVAERANAIKTIFLNALQSSVPEQDQLGDAVAKLVLVHTMIHATVEQRPRIAEVLQTFVASAKSVSVLQRLQRSVIQKLTNDDEEGPAALTWINPSGTVATKTSGEGRVPSTGFRKVVFQDLEVTWEEVVDVITKTAVNPTSRSIAFAKVPTATIADLRSKRNYDLITTGQGIKIPNRLFDPLFLVWINYFARVTRERPEDRYDPREAIILSADAQAELENLEKEVIDLVAESSDADLSACEDVDESSDADLSACEDVDESSDADLSACEDVD</sequence>
<reference evidence="1" key="1">
    <citation type="submission" date="2020-04" db="EMBL/GenBank/DDBJ databases">
        <authorList>
            <person name="Alioto T."/>
            <person name="Alioto T."/>
            <person name="Gomez Garrido J."/>
        </authorList>
    </citation>
    <scope>NUCLEOTIDE SEQUENCE</scope>
    <source>
        <strain evidence="1">A484AB</strain>
    </source>
</reference>
<dbReference type="Proteomes" id="UP001152795">
    <property type="component" value="Unassembled WGS sequence"/>
</dbReference>
<proteinExistence type="predicted"/>
<comment type="caution">
    <text evidence="1">The sequence shown here is derived from an EMBL/GenBank/DDBJ whole genome shotgun (WGS) entry which is preliminary data.</text>
</comment>
<name>A0A7D9LVC8_PARCT</name>
<feature type="non-terminal residue" evidence="1">
    <location>
        <position position="288"/>
    </location>
</feature>
<evidence type="ECO:0000313" key="2">
    <source>
        <dbReference type="Proteomes" id="UP001152795"/>
    </source>
</evidence>
<gene>
    <name evidence="1" type="ORF">PACLA_8A020332</name>
</gene>
<accession>A0A7D9LVC8</accession>
<evidence type="ECO:0000313" key="1">
    <source>
        <dbReference type="EMBL" id="CAB4039158.1"/>
    </source>
</evidence>
<organism evidence="1 2">
    <name type="scientific">Paramuricea clavata</name>
    <name type="common">Red gorgonian</name>
    <name type="synonym">Violescent sea-whip</name>
    <dbReference type="NCBI Taxonomy" id="317549"/>
    <lineage>
        <taxon>Eukaryota</taxon>
        <taxon>Metazoa</taxon>
        <taxon>Cnidaria</taxon>
        <taxon>Anthozoa</taxon>
        <taxon>Octocorallia</taxon>
        <taxon>Malacalcyonacea</taxon>
        <taxon>Plexauridae</taxon>
        <taxon>Paramuricea</taxon>
    </lineage>
</organism>
<feature type="non-terminal residue" evidence="1">
    <location>
        <position position="1"/>
    </location>
</feature>
<dbReference type="AlphaFoldDB" id="A0A7D9LVC8"/>
<dbReference type="EMBL" id="CACRXK020025023">
    <property type="protein sequence ID" value="CAB4039158.1"/>
    <property type="molecule type" value="Genomic_DNA"/>
</dbReference>
<protein>
    <submittedName>
        <fullName evidence="1">Uncharacterized protein</fullName>
    </submittedName>
</protein>